<evidence type="ECO:0000313" key="2">
    <source>
        <dbReference type="Proteomes" id="UP000051783"/>
    </source>
</evidence>
<accession>A0A0R2MKK4</accession>
<dbReference type="EMBL" id="JQCL01000019">
    <property type="protein sequence ID" value="KRO14249.1"/>
    <property type="molecule type" value="Genomic_DNA"/>
</dbReference>
<name>A0A0R2MKK4_9LACO</name>
<dbReference type="PATRIC" id="fig|942150.3.peg.1799"/>
<keyword evidence="2" id="KW-1185">Reference proteome</keyword>
<dbReference type="RefSeq" id="WP_057705566.1">
    <property type="nucleotide sequence ID" value="NZ_JQCL01000019.1"/>
</dbReference>
<organism evidence="1 2">
    <name type="scientific">Lactiplantibacillus xiangfangensis</name>
    <dbReference type="NCBI Taxonomy" id="942150"/>
    <lineage>
        <taxon>Bacteria</taxon>
        <taxon>Bacillati</taxon>
        <taxon>Bacillota</taxon>
        <taxon>Bacilli</taxon>
        <taxon>Lactobacillales</taxon>
        <taxon>Lactobacillaceae</taxon>
        <taxon>Lactiplantibacillus</taxon>
    </lineage>
</organism>
<proteinExistence type="predicted"/>
<dbReference type="STRING" id="942150.IV64_GL001733"/>
<reference evidence="1 2" key="1">
    <citation type="journal article" date="2015" name="Genome Announc.">
        <title>Expanding the biotechnology potential of lactobacilli through comparative genomics of 213 strains and associated genera.</title>
        <authorList>
            <person name="Sun Z."/>
            <person name="Harris H.M."/>
            <person name="McCann A."/>
            <person name="Guo C."/>
            <person name="Argimon S."/>
            <person name="Zhang W."/>
            <person name="Yang X."/>
            <person name="Jeffery I.B."/>
            <person name="Cooney J.C."/>
            <person name="Kagawa T.F."/>
            <person name="Liu W."/>
            <person name="Song Y."/>
            <person name="Salvetti E."/>
            <person name="Wrobel A."/>
            <person name="Rasinkangas P."/>
            <person name="Parkhill J."/>
            <person name="Rea M.C."/>
            <person name="O'Sullivan O."/>
            <person name="Ritari J."/>
            <person name="Douillard F.P."/>
            <person name="Paul Ross R."/>
            <person name="Yang R."/>
            <person name="Briner A.E."/>
            <person name="Felis G.E."/>
            <person name="de Vos W.M."/>
            <person name="Barrangou R."/>
            <person name="Klaenhammer T.R."/>
            <person name="Caufield P.W."/>
            <person name="Cui Y."/>
            <person name="Zhang H."/>
            <person name="O'Toole P.W."/>
        </authorList>
    </citation>
    <scope>NUCLEOTIDE SEQUENCE [LARGE SCALE GENOMIC DNA]</scope>
    <source>
        <strain evidence="1 2">LMG 26013</strain>
    </source>
</reference>
<protein>
    <submittedName>
        <fullName evidence="1">Uncharacterized protein</fullName>
    </submittedName>
</protein>
<sequence length="81" mass="8595">MSFDLSEFLTEGLISSVNNGLIPSDLATVYAGNYLVKSLITQAQVTQVSDAITAYKAAQAAADQAQQQEVNQTSAPEDTLK</sequence>
<evidence type="ECO:0000313" key="1">
    <source>
        <dbReference type="EMBL" id="KRO14249.1"/>
    </source>
</evidence>
<comment type="caution">
    <text evidence="1">The sequence shown here is derived from an EMBL/GenBank/DDBJ whole genome shotgun (WGS) entry which is preliminary data.</text>
</comment>
<dbReference type="OrthoDB" id="2326418at2"/>
<dbReference type="Proteomes" id="UP000051783">
    <property type="component" value="Unassembled WGS sequence"/>
</dbReference>
<dbReference type="AlphaFoldDB" id="A0A0R2MKK4"/>
<gene>
    <name evidence="1" type="ORF">IV64_GL001733</name>
</gene>